<keyword evidence="2" id="KW-0238">DNA-binding</keyword>
<accession>A0A2J6WLQ2</accession>
<feature type="domain" description="HTH iclR-type" evidence="4">
    <location>
        <begin position="10"/>
        <end position="72"/>
    </location>
</feature>
<dbReference type="EMBL" id="PNIN01000045">
    <property type="protein sequence ID" value="PMP71189.1"/>
    <property type="molecule type" value="Genomic_DNA"/>
</dbReference>
<sequence>MKRDKSEYSVQAVDNALDILEYLGDVDGELSITEISARLNLTKSNVNKLLTTLEYFGYVDINKYTGNYKLGVKTFQISQAYFNKLNLIESSMKVMTDLRDKIGESVYISVLRGTNVVYLGVVETLKSVRVRQRIGNVGPAYATATGKAQLAFLEDFSVDKSFGNNFTKFTPNTIDNAEMLKKELEDIRQKGYAIDLEEYEEGVVCIGAPIFNFMKKVIAGLSITAPLMRLNEEKLVKEVAPILKNAAKQLSFKFGYKEKTSK</sequence>
<evidence type="ECO:0000259" key="5">
    <source>
        <dbReference type="PROSITE" id="PS51078"/>
    </source>
</evidence>
<reference evidence="6 7" key="1">
    <citation type="submission" date="2018-01" db="EMBL/GenBank/DDBJ databases">
        <title>Metagenomic assembled genomes from two thermal pools in the Uzon Caldera, Kamchatka, Russia.</title>
        <authorList>
            <person name="Wilkins L."/>
            <person name="Ettinger C."/>
        </authorList>
    </citation>
    <scope>NUCLEOTIDE SEQUENCE [LARGE SCALE GENOMIC DNA]</scope>
    <source>
        <strain evidence="6">ZAV-05</strain>
    </source>
</reference>
<organism evidence="6 7">
    <name type="scientific">Calditerrivibrio nitroreducens</name>
    <dbReference type="NCBI Taxonomy" id="477976"/>
    <lineage>
        <taxon>Bacteria</taxon>
        <taxon>Pseudomonadati</taxon>
        <taxon>Deferribacterota</taxon>
        <taxon>Deferribacteres</taxon>
        <taxon>Deferribacterales</taxon>
        <taxon>Calditerrivibrionaceae</taxon>
    </lineage>
</organism>
<dbReference type="InterPro" id="IPR014757">
    <property type="entry name" value="Tscrpt_reg_IclR_C"/>
</dbReference>
<dbReference type="InterPro" id="IPR036390">
    <property type="entry name" value="WH_DNA-bd_sf"/>
</dbReference>
<dbReference type="Pfam" id="PF09339">
    <property type="entry name" value="HTH_IclR"/>
    <property type="match status" value="1"/>
</dbReference>
<dbReference type="Gene3D" id="3.30.450.40">
    <property type="match status" value="1"/>
</dbReference>
<dbReference type="PANTHER" id="PTHR30136:SF24">
    <property type="entry name" value="HTH-TYPE TRANSCRIPTIONAL REPRESSOR ALLR"/>
    <property type="match status" value="1"/>
</dbReference>
<dbReference type="InterPro" id="IPR036388">
    <property type="entry name" value="WH-like_DNA-bd_sf"/>
</dbReference>
<dbReference type="SUPFAM" id="SSF46785">
    <property type="entry name" value="Winged helix' DNA-binding domain"/>
    <property type="match status" value="1"/>
</dbReference>
<dbReference type="GO" id="GO:0003677">
    <property type="term" value="F:DNA binding"/>
    <property type="evidence" value="ECO:0007669"/>
    <property type="project" value="UniProtKB-KW"/>
</dbReference>
<dbReference type="AlphaFoldDB" id="A0A2J6WLQ2"/>
<dbReference type="SMART" id="SM00346">
    <property type="entry name" value="HTH_ICLR"/>
    <property type="match status" value="1"/>
</dbReference>
<name>A0A2J6WLQ2_9BACT</name>
<protein>
    <submittedName>
        <fullName evidence="6">IclR family transcriptional regulator</fullName>
    </submittedName>
</protein>
<dbReference type="InterPro" id="IPR029016">
    <property type="entry name" value="GAF-like_dom_sf"/>
</dbReference>
<evidence type="ECO:0000313" key="6">
    <source>
        <dbReference type="EMBL" id="PMP71189.1"/>
    </source>
</evidence>
<dbReference type="GO" id="GO:0003700">
    <property type="term" value="F:DNA-binding transcription factor activity"/>
    <property type="evidence" value="ECO:0007669"/>
    <property type="project" value="TreeGrafter"/>
</dbReference>
<dbReference type="Proteomes" id="UP000242881">
    <property type="component" value="Unassembled WGS sequence"/>
</dbReference>
<dbReference type="PROSITE" id="PS51077">
    <property type="entry name" value="HTH_ICLR"/>
    <property type="match status" value="1"/>
</dbReference>
<keyword evidence="1" id="KW-0805">Transcription regulation</keyword>
<dbReference type="PANTHER" id="PTHR30136">
    <property type="entry name" value="HELIX-TURN-HELIX TRANSCRIPTIONAL REGULATOR, ICLR FAMILY"/>
    <property type="match status" value="1"/>
</dbReference>
<proteinExistence type="predicted"/>
<keyword evidence="3" id="KW-0804">Transcription</keyword>
<evidence type="ECO:0000256" key="1">
    <source>
        <dbReference type="ARBA" id="ARBA00023015"/>
    </source>
</evidence>
<evidence type="ECO:0000256" key="3">
    <source>
        <dbReference type="ARBA" id="ARBA00023163"/>
    </source>
</evidence>
<comment type="caution">
    <text evidence="6">The sequence shown here is derived from an EMBL/GenBank/DDBJ whole genome shotgun (WGS) entry which is preliminary data.</text>
</comment>
<feature type="domain" description="IclR-ED" evidence="5">
    <location>
        <begin position="73"/>
        <end position="256"/>
    </location>
</feature>
<gene>
    <name evidence="6" type="ORF">C0187_04495</name>
</gene>
<dbReference type="InterPro" id="IPR050707">
    <property type="entry name" value="HTH_MetabolicPath_Reg"/>
</dbReference>
<dbReference type="SUPFAM" id="SSF55781">
    <property type="entry name" value="GAF domain-like"/>
    <property type="match status" value="1"/>
</dbReference>
<dbReference type="Pfam" id="PF01614">
    <property type="entry name" value="IclR_C"/>
    <property type="match status" value="1"/>
</dbReference>
<evidence type="ECO:0000259" key="4">
    <source>
        <dbReference type="PROSITE" id="PS51077"/>
    </source>
</evidence>
<dbReference type="InterPro" id="IPR005471">
    <property type="entry name" value="Tscrpt_reg_IclR_N"/>
</dbReference>
<dbReference type="Gene3D" id="1.10.10.10">
    <property type="entry name" value="Winged helix-like DNA-binding domain superfamily/Winged helix DNA-binding domain"/>
    <property type="match status" value="1"/>
</dbReference>
<evidence type="ECO:0000256" key="2">
    <source>
        <dbReference type="ARBA" id="ARBA00023125"/>
    </source>
</evidence>
<dbReference type="RefSeq" id="WP_424606103.1">
    <property type="nucleotide sequence ID" value="NZ_JBNAVA010000011.1"/>
</dbReference>
<dbReference type="GO" id="GO:0045892">
    <property type="term" value="P:negative regulation of DNA-templated transcription"/>
    <property type="evidence" value="ECO:0007669"/>
    <property type="project" value="TreeGrafter"/>
</dbReference>
<dbReference type="PROSITE" id="PS51078">
    <property type="entry name" value="ICLR_ED"/>
    <property type="match status" value="1"/>
</dbReference>
<evidence type="ECO:0000313" key="7">
    <source>
        <dbReference type="Proteomes" id="UP000242881"/>
    </source>
</evidence>